<dbReference type="InterPro" id="IPR036866">
    <property type="entry name" value="RibonucZ/Hydroxyglut_hydro"/>
</dbReference>
<gene>
    <name evidence="6" type="ORF">AQI95_43910</name>
</gene>
<evidence type="ECO:0000256" key="2">
    <source>
        <dbReference type="ARBA" id="ARBA00022723"/>
    </source>
</evidence>
<dbReference type="EMBL" id="LMWN01000142">
    <property type="protein sequence ID" value="KUM93325.1"/>
    <property type="molecule type" value="Genomic_DNA"/>
</dbReference>
<dbReference type="InterPro" id="IPR001279">
    <property type="entry name" value="Metallo-B-lactamas"/>
</dbReference>
<dbReference type="Gene3D" id="3.60.15.10">
    <property type="entry name" value="Ribonuclease Z/Hydroxyacylglutathione hydrolase-like"/>
    <property type="match status" value="1"/>
</dbReference>
<evidence type="ECO:0000313" key="7">
    <source>
        <dbReference type="Proteomes" id="UP000053127"/>
    </source>
</evidence>
<keyword evidence="3 6" id="KW-0378">Hydrolase</keyword>
<dbReference type="GO" id="GO:0016787">
    <property type="term" value="F:hydrolase activity"/>
    <property type="evidence" value="ECO:0007669"/>
    <property type="project" value="UniProtKB-KW"/>
</dbReference>
<accession>A0A101NHN7</accession>
<evidence type="ECO:0000256" key="3">
    <source>
        <dbReference type="ARBA" id="ARBA00022801"/>
    </source>
</evidence>
<reference evidence="6 7" key="1">
    <citation type="submission" date="2015-10" db="EMBL/GenBank/DDBJ databases">
        <title>Draft genome sequence of Streptomyces yokosukanensis DSM 40224, type strain for the species Streptomyces yokosukanensis.</title>
        <authorList>
            <person name="Ruckert C."/>
            <person name="Winkler A."/>
            <person name="Kalinowski J."/>
            <person name="Kampfer P."/>
            <person name="Glaeser S."/>
        </authorList>
    </citation>
    <scope>NUCLEOTIDE SEQUENCE [LARGE SCALE GENOMIC DNA]</scope>
    <source>
        <strain evidence="6 7">DSM 40224</strain>
    </source>
</reference>
<dbReference type="InterPro" id="IPR051013">
    <property type="entry name" value="MBL_superfamily_lactonases"/>
</dbReference>
<dbReference type="SMART" id="SM00849">
    <property type="entry name" value="Lactamase_B"/>
    <property type="match status" value="1"/>
</dbReference>
<dbReference type="STRING" id="67386.AQI95_43910"/>
<dbReference type="SUPFAM" id="SSF56281">
    <property type="entry name" value="Metallo-hydrolase/oxidoreductase"/>
    <property type="match status" value="1"/>
</dbReference>
<dbReference type="Proteomes" id="UP000053127">
    <property type="component" value="Unassembled WGS sequence"/>
</dbReference>
<keyword evidence="2" id="KW-0479">Metal-binding</keyword>
<dbReference type="RefSeq" id="WP_067137085.1">
    <property type="nucleotide sequence ID" value="NZ_JBFACD010000107.1"/>
</dbReference>
<dbReference type="Pfam" id="PF00753">
    <property type="entry name" value="Lactamase_B"/>
    <property type="match status" value="1"/>
</dbReference>
<evidence type="ECO:0000259" key="5">
    <source>
        <dbReference type="SMART" id="SM00849"/>
    </source>
</evidence>
<dbReference type="GO" id="GO:0046872">
    <property type="term" value="F:metal ion binding"/>
    <property type="evidence" value="ECO:0007669"/>
    <property type="project" value="UniProtKB-KW"/>
</dbReference>
<name>A0A101NHN7_9ACTN</name>
<dbReference type="PANTHER" id="PTHR42978:SF6">
    <property type="entry name" value="QUORUM-QUENCHING LACTONASE YTNP-RELATED"/>
    <property type="match status" value="1"/>
</dbReference>
<evidence type="ECO:0000313" key="6">
    <source>
        <dbReference type="EMBL" id="KUM93325.1"/>
    </source>
</evidence>
<comment type="similarity">
    <text evidence="1">Belongs to the metallo-beta-lactamase superfamily.</text>
</comment>
<dbReference type="AlphaFoldDB" id="A0A101NHN7"/>
<comment type="caution">
    <text evidence="6">The sequence shown here is derived from an EMBL/GenBank/DDBJ whole genome shotgun (WGS) entry which is preliminary data.</text>
</comment>
<keyword evidence="4" id="KW-0862">Zinc</keyword>
<dbReference type="CDD" id="cd16277">
    <property type="entry name" value="metallo-hydrolase-like_MBL-fold"/>
    <property type="match status" value="1"/>
</dbReference>
<evidence type="ECO:0000256" key="1">
    <source>
        <dbReference type="ARBA" id="ARBA00007749"/>
    </source>
</evidence>
<feature type="domain" description="Metallo-beta-lactamase" evidence="5">
    <location>
        <begin position="58"/>
        <end position="272"/>
    </location>
</feature>
<sequence length="297" mass="32900">MTTTMLGRVSIDRVLEHEMATRPPAQMFPDLDRADWQEQRSWLAPQYWDSATDLLRTCVQTWVLRTDGETVLIDTGIGNGKARPGLPAFNDLDTDFLGRLRDVGVLPEDVTVVVNTHLHADHVGWNTRLDNDEWVPTFPNATYLAPRADYAFWHPDAASRPRTGNANNNVFADSVLPIERAGLLTLWDGTHRVNGDLRLELAPGHTPGSSVLSLASGTDRAVFVGDLLHNPIQIHHPDVNSCFCEDPVAARTSRRRVLAWAADNQALVFPAHLRGGLAAEISRSADAFTIKKWGFTT</sequence>
<dbReference type="OrthoDB" id="5177904at2"/>
<dbReference type="PANTHER" id="PTHR42978">
    <property type="entry name" value="QUORUM-QUENCHING LACTONASE YTNP-RELATED-RELATED"/>
    <property type="match status" value="1"/>
</dbReference>
<evidence type="ECO:0000256" key="4">
    <source>
        <dbReference type="ARBA" id="ARBA00022833"/>
    </source>
</evidence>
<protein>
    <submittedName>
        <fullName evidence="6">MBL fold metallo-hydrolase</fullName>
    </submittedName>
</protein>
<organism evidence="6 7">
    <name type="scientific">Streptomyces yokosukanensis</name>
    <dbReference type="NCBI Taxonomy" id="67386"/>
    <lineage>
        <taxon>Bacteria</taxon>
        <taxon>Bacillati</taxon>
        <taxon>Actinomycetota</taxon>
        <taxon>Actinomycetes</taxon>
        <taxon>Kitasatosporales</taxon>
        <taxon>Streptomycetaceae</taxon>
        <taxon>Streptomyces</taxon>
    </lineage>
</organism>
<proteinExistence type="inferred from homology"/>
<keyword evidence="7" id="KW-1185">Reference proteome</keyword>